<name>A0A2R4Q8U1_9GEMI</name>
<evidence type="ECO:0000313" key="2">
    <source>
        <dbReference type="Proteomes" id="UP000290728"/>
    </source>
</evidence>
<proteinExistence type="predicted"/>
<evidence type="ECO:0000313" key="1">
    <source>
        <dbReference type="EMBL" id="AVY03268.1"/>
    </source>
</evidence>
<keyword evidence="2" id="KW-1185">Reference proteome</keyword>
<dbReference type="RefSeq" id="YP_009553193.1">
    <property type="nucleotide sequence ID" value="NC_040706.1"/>
</dbReference>
<dbReference type="EMBL" id="MG696802">
    <property type="protein sequence ID" value="AVY03268.1"/>
    <property type="molecule type" value="Genomic_DNA"/>
</dbReference>
<protein>
    <submittedName>
        <fullName evidence="1">Hypothetical v2 protein</fullName>
    </submittedName>
</protein>
<dbReference type="GeneID" id="41702029"/>
<reference evidence="1" key="1">
    <citation type="journal article" date="2018" name="Viruses">
        <title>Passion Fruit Chlorotic Mottle Virus: Molecular Characterization of a New Divergent Geminivirus in Brazil.</title>
        <authorList>
            <person name="Fontenele R.S."/>
            <person name="Abreu R.A."/>
            <person name="Lamas N.S."/>
            <person name="Alves-Freitas D.M.T."/>
            <person name="Vidal A.H."/>
            <person name="Poppiel R.R."/>
            <person name="Melo F.L."/>
            <person name="Lacorte C."/>
            <person name="Martin D.P."/>
            <person name="Campos M.A."/>
            <person name="Varsani A."/>
            <person name="Ribeiro S.G."/>
        </authorList>
    </citation>
    <scope>NUCLEOTIDE SEQUENCE [LARGE SCALE GENOMIC DNA]</scope>
    <source>
        <strain evidence="1">CDS_MS_BR_2014</strain>
    </source>
</reference>
<dbReference type="KEGG" id="vg:41702029"/>
<sequence length="121" mass="14068">MSCAVPLDFGNLPDHVVGLLCMLAVRLLMMEEKRYVLEKRHSLANRHRILIRIIRKWGRKNRVKANGDYAEWKNLWASYGPDKEKISAHEKEASYGPSDWAVKKNCEADEKGKVRRDSGWM</sequence>
<dbReference type="Proteomes" id="UP000290728">
    <property type="component" value="Segment"/>
</dbReference>
<accession>A0A2R4Q8U1</accession>
<organism evidence="1">
    <name type="scientific">Passion fruit chlorotic mottle virus</name>
    <dbReference type="NCBI Taxonomy" id="2162638"/>
    <lineage>
        <taxon>Viruses</taxon>
        <taxon>Monodnaviria</taxon>
        <taxon>Shotokuvirae</taxon>
        <taxon>Cressdnaviricota</taxon>
        <taxon>Repensiviricetes</taxon>
        <taxon>Geplafuvirales</taxon>
        <taxon>Geminiviridae</taxon>
        <taxon>Citlodavirus</taxon>
        <taxon>Citlodavirus passiflorae</taxon>
    </lineage>
</organism>